<name>A0A834HM03_RHYFE</name>
<dbReference type="AlphaFoldDB" id="A0A834HM03"/>
<keyword evidence="3" id="KW-1185">Reference proteome</keyword>
<accession>A0A834HM03</accession>
<proteinExistence type="predicted"/>
<evidence type="ECO:0000313" key="3">
    <source>
        <dbReference type="Proteomes" id="UP000625711"/>
    </source>
</evidence>
<evidence type="ECO:0000256" key="1">
    <source>
        <dbReference type="SAM" id="MobiDB-lite"/>
    </source>
</evidence>
<comment type="caution">
    <text evidence="2">The sequence shown here is derived from an EMBL/GenBank/DDBJ whole genome shotgun (WGS) entry which is preliminary data.</text>
</comment>
<dbReference type="EMBL" id="JAACXV010016295">
    <property type="protein sequence ID" value="KAF7264680.1"/>
    <property type="molecule type" value="Genomic_DNA"/>
</dbReference>
<evidence type="ECO:0000313" key="2">
    <source>
        <dbReference type="EMBL" id="KAF7264680.1"/>
    </source>
</evidence>
<feature type="region of interest" description="Disordered" evidence="1">
    <location>
        <begin position="42"/>
        <end position="92"/>
    </location>
</feature>
<sequence>MALSTGHRSTSFDCLARDFTANNPVEDAGGTPAVRSVCQHEGAQTFDFKQSRTGHSRSDDMGGRRGGATGPRKVAEKRTGRGHGPKKAHMPAPCVRYSPVLEGMYVDRQQRIRRGNWRLRVPVFWDRPCLDRMVFYNSANNEMTKRRLERVDF</sequence>
<gene>
    <name evidence="2" type="ORF">GWI33_022617</name>
</gene>
<feature type="compositionally biased region" description="Basic residues" evidence="1">
    <location>
        <begin position="80"/>
        <end position="89"/>
    </location>
</feature>
<protein>
    <submittedName>
        <fullName evidence="2">Uncharacterized protein</fullName>
    </submittedName>
</protein>
<dbReference type="Proteomes" id="UP000625711">
    <property type="component" value="Unassembled WGS sequence"/>
</dbReference>
<organism evidence="2 3">
    <name type="scientific">Rhynchophorus ferrugineus</name>
    <name type="common">Red palm weevil</name>
    <name type="synonym">Curculio ferrugineus</name>
    <dbReference type="NCBI Taxonomy" id="354439"/>
    <lineage>
        <taxon>Eukaryota</taxon>
        <taxon>Metazoa</taxon>
        <taxon>Ecdysozoa</taxon>
        <taxon>Arthropoda</taxon>
        <taxon>Hexapoda</taxon>
        <taxon>Insecta</taxon>
        <taxon>Pterygota</taxon>
        <taxon>Neoptera</taxon>
        <taxon>Endopterygota</taxon>
        <taxon>Coleoptera</taxon>
        <taxon>Polyphaga</taxon>
        <taxon>Cucujiformia</taxon>
        <taxon>Curculionidae</taxon>
        <taxon>Dryophthorinae</taxon>
        <taxon>Rhynchophorus</taxon>
    </lineage>
</organism>
<reference evidence="2" key="1">
    <citation type="submission" date="2020-08" db="EMBL/GenBank/DDBJ databases">
        <title>Genome sequencing and assembly of the red palm weevil Rhynchophorus ferrugineus.</title>
        <authorList>
            <person name="Dias G.B."/>
            <person name="Bergman C.M."/>
            <person name="Manee M."/>
        </authorList>
    </citation>
    <scope>NUCLEOTIDE SEQUENCE</scope>
    <source>
        <strain evidence="2">AA-2017</strain>
        <tissue evidence="2">Whole larva</tissue>
    </source>
</reference>